<evidence type="ECO:0000313" key="1">
    <source>
        <dbReference type="EMBL" id="KAH9844575.1"/>
    </source>
</evidence>
<accession>A0A9W7SZC4</accession>
<proteinExistence type="predicted"/>
<evidence type="ECO:0000313" key="2">
    <source>
        <dbReference type="Proteomes" id="UP001138500"/>
    </source>
</evidence>
<gene>
    <name evidence="1" type="ORF">Tdes44962_MAKER07272</name>
</gene>
<dbReference type="EMBL" id="RIBY02000291">
    <property type="protein sequence ID" value="KAH9844575.1"/>
    <property type="molecule type" value="Genomic_DNA"/>
</dbReference>
<comment type="caution">
    <text evidence="1">The sequence shown here is derived from an EMBL/GenBank/DDBJ whole genome shotgun (WGS) entry which is preliminary data.</text>
</comment>
<dbReference type="Proteomes" id="UP001138500">
    <property type="component" value="Unassembled WGS sequence"/>
</dbReference>
<keyword evidence="2" id="KW-1185">Reference proteome</keyword>
<sequence length="87" mass="9625">MSAGQDAYKTIRCSQDELRSPSTISCQEEGMHERAMLVTQTIAARKTIKSHVGLDLAVEYVLVNGIVMMCYAARAAHRWLAATRVRG</sequence>
<organism evidence="1 2">
    <name type="scientific">Teratosphaeria destructans</name>
    <dbReference type="NCBI Taxonomy" id="418781"/>
    <lineage>
        <taxon>Eukaryota</taxon>
        <taxon>Fungi</taxon>
        <taxon>Dikarya</taxon>
        <taxon>Ascomycota</taxon>
        <taxon>Pezizomycotina</taxon>
        <taxon>Dothideomycetes</taxon>
        <taxon>Dothideomycetidae</taxon>
        <taxon>Mycosphaerellales</taxon>
        <taxon>Teratosphaeriaceae</taxon>
        <taxon>Teratosphaeria</taxon>
    </lineage>
</organism>
<dbReference type="AlphaFoldDB" id="A0A9W7SZC4"/>
<reference evidence="1 2" key="1">
    <citation type="journal article" date="2018" name="IMA Fungus">
        <title>IMA Genome-F 10: Nine draft genome sequences of Claviceps purpurea s.lat., including C. arundinis, C. humidiphila, and C. cf. spartinae, pseudomolecules for the pitch canker pathogen Fusarium circinatum, draft genome of Davidsoniella eucalypti, Grosmannia galeiformis, Quambalaria eucalypti, and Teratosphaeria destructans.</title>
        <authorList>
            <person name="Wingfield B.D."/>
            <person name="Liu M."/>
            <person name="Nguyen H.D."/>
            <person name="Lane F.A."/>
            <person name="Morgan S.W."/>
            <person name="De Vos L."/>
            <person name="Wilken P.M."/>
            <person name="Duong T.A."/>
            <person name="Aylward J."/>
            <person name="Coetzee M.P."/>
            <person name="Dadej K."/>
            <person name="De Beer Z.W."/>
            <person name="Findlay W."/>
            <person name="Havenga M."/>
            <person name="Kolarik M."/>
            <person name="Menzies J.G."/>
            <person name="Naidoo K."/>
            <person name="Pochopski O."/>
            <person name="Shoukouhi P."/>
            <person name="Santana Q.C."/>
            <person name="Seifert K.A."/>
            <person name="Soal N."/>
            <person name="Steenkamp E.T."/>
            <person name="Tatham C.T."/>
            <person name="van der Nest M.A."/>
            <person name="Wingfield M.J."/>
        </authorList>
    </citation>
    <scope>NUCLEOTIDE SEQUENCE [LARGE SCALE GENOMIC DNA]</scope>
    <source>
        <strain evidence="1">CMW44962</strain>
    </source>
</reference>
<name>A0A9W7SZC4_9PEZI</name>
<reference evidence="1 2" key="2">
    <citation type="journal article" date="2021" name="Curr. Genet.">
        <title>Genetic response to nitrogen starvation in the aggressive Eucalyptus foliar pathogen Teratosphaeria destructans.</title>
        <authorList>
            <person name="Havenga M."/>
            <person name="Wingfield B.D."/>
            <person name="Wingfield M.J."/>
            <person name="Dreyer L.L."/>
            <person name="Roets F."/>
            <person name="Aylward J."/>
        </authorList>
    </citation>
    <scope>NUCLEOTIDE SEQUENCE [LARGE SCALE GENOMIC DNA]</scope>
    <source>
        <strain evidence="1">CMW44962</strain>
    </source>
</reference>
<protein>
    <submittedName>
        <fullName evidence="1">Uncharacterized protein</fullName>
    </submittedName>
</protein>